<reference evidence="1" key="1">
    <citation type="journal article" date="2023" name="Int. J. Mol. Sci.">
        <title>Metagenomics Revealed a New Genus 'Candidatus Thiocaldithrix dubininis' gen. nov., sp. nov. and a New Species 'Candidatus Thiothrix putei' sp. nov. in the Family Thiotrichaceae, Some Members of Which Have Traits of Both Na+- and H+-Motive Energetics.</title>
        <authorList>
            <person name="Ravin N.V."/>
            <person name="Muntyan M.S."/>
            <person name="Smolyakov D.D."/>
            <person name="Rudenko T.S."/>
            <person name="Beletsky A.V."/>
            <person name="Mardanov A.V."/>
            <person name="Grabovich M.Y."/>
        </authorList>
    </citation>
    <scope>NUCLEOTIDE SEQUENCE</scope>
    <source>
        <strain evidence="1">GKL-02</strain>
    </source>
</reference>
<dbReference type="Proteomes" id="UP001301326">
    <property type="component" value="Chromosome"/>
</dbReference>
<accession>A0AA95HG73</accession>
<protein>
    <submittedName>
        <fullName evidence="1">Uncharacterized protein</fullName>
    </submittedName>
</protein>
<proteinExistence type="predicted"/>
<dbReference type="EMBL" id="CP124756">
    <property type="protein sequence ID" value="WGZ94464.1"/>
    <property type="molecule type" value="Genomic_DNA"/>
</dbReference>
<evidence type="ECO:0000313" key="1">
    <source>
        <dbReference type="EMBL" id="WGZ94464.1"/>
    </source>
</evidence>
<dbReference type="KEGG" id="tput:QJT81_00300"/>
<organism evidence="1">
    <name type="scientific">Candidatus Thiothrix putei</name>
    <dbReference type="NCBI Taxonomy" id="3080811"/>
    <lineage>
        <taxon>Bacteria</taxon>
        <taxon>Pseudomonadati</taxon>
        <taxon>Pseudomonadota</taxon>
        <taxon>Gammaproteobacteria</taxon>
        <taxon>Thiotrichales</taxon>
        <taxon>Thiotrichaceae</taxon>
        <taxon>Thiothrix</taxon>
    </lineage>
</organism>
<name>A0AA95HG73_9GAMM</name>
<gene>
    <name evidence="1" type="ORF">QJT81_00300</name>
</gene>
<dbReference type="AlphaFoldDB" id="A0AA95HG73"/>
<sequence>MQCRGKQDPETHIEPFQLPGYRVTDLNLDGKTLYVGPDNDVNALLGNILLSPANSTASTNYILPGSLPQ</sequence>
<reference evidence="1" key="2">
    <citation type="submission" date="2023-04" db="EMBL/GenBank/DDBJ databases">
        <authorList>
            <person name="Beletskiy A.V."/>
            <person name="Mardanov A.V."/>
            <person name="Ravin N.V."/>
        </authorList>
    </citation>
    <scope>NUCLEOTIDE SEQUENCE</scope>
    <source>
        <strain evidence="1">GKL-02</strain>
    </source>
</reference>